<evidence type="ECO:0000256" key="1">
    <source>
        <dbReference type="ARBA" id="ARBA00007068"/>
    </source>
</evidence>
<dbReference type="GO" id="GO:0004177">
    <property type="term" value="F:aminopeptidase activity"/>
    <property type="evidence" value="ECO:0007669"/>
    <property type="project" value="TreeGrafter"/>
</dbReference>
<dbReference type="PANTHER" id="PTHR36512:SF3">
    <property type="entry name" value="BLR5678 PROTEIN"/>
    <property type="match status" value="1"/>
</dbReference>
<gene>
    <name evidence="2" type="ORF">DXB93_18275</name>
</gene>
<dbReference type="InterPro" id="IPR016117">
    <property type="entry name" value="ArgJ-like_dom_sf"/>
</dbReference>
<evidence type="ECO:0000313" key="3">
    <source>
        <dbReference type="Proteomes" id="UP000261032"/>
    </source>
</evidence>
<dbReference type="Pfam" id="PF03576">
    <property type="entry name" value="Peptidase_S58"/>
    <property type="match status" value="1"/>
</dbReference>
<dbReference type="EMBL" id="QUSL01000062">
    <property type="protein sequence ID" value="RGD76929.1"/>
    <property type="molecule type" value="Genomic_DNA"/>
</dbReference>
<evidence type="ECO:0000313" key="2">
    <source>
        <dbReference type="EMBL" id="RGD76929.1"/>
    </source>
</evidence>
<dbReference type="AlphaFoldDB" id="A0A3E3E6K4"/>
<protein>
    <submittedName>
        <fullName evidence="2">Peptidase S58 family protein</fullName>
    </submittedName>
</protein>
<reference evidence="2 3" key="1">
    <citation type="submission" date="2018-08" db="EMBL/GenBank/DDBJ databases">
        <title>A genome reference for cultivated species of the human gut microbiota.</title>
        <authorList>
            <person name="Zou Y."/>
            <person name="Xue W."/>
            <person name="Luo G."/>
        </authorList>
    </citation>
    <scope>NUCLEOTIDE SEQUENCE [LARGE SCALE GENOMIC DNA]</scope>
    <source>
        <strain evidence="2 3">OM06-4</strain>
    </source>
</reference>
<dbReference type="CDD" id="cd02252">
    <property type="entry name" value="nylC_like"/>
    <property type="match status" value="1"/>
</dbReference>
<organism evidence="2 3">
    <name type="scientific">Thomasclavelia ramosa</name>
    <dbReference type="NCBI Taxonomy" id="1547"/>
    <lineage>
        <taxon>Bacteria</taxon>
        <taxon>Bacillati</taxon>
        <taxon>Bacillota</taxon>
        <taxon>Erysipelotrichia</taxon>
        <taxon>Erysipelotrichales</taxon>
        <taxon>Coprobacillaceae</taxon>
        <taxon>Thomasclavelia</taxon>
    </lineage>
</organism>
<comment type="caution">
    <text evidence="2">The sequence shown here is derived from an EMBL/GenBank/DDBJ whole genome shotgun (WGS) entry which is preliminary data.</text>
</comment>
<dbReference type="Proteomes" id="UP000261032">
    <property type="component" value="Unassembled WGS sequence"/>
</dbReference>
<dbReference type="PANTHER" id="PTHR36512">
    <property type="entry name" value="D-AMINOPEPTIDASE"/>
    <property type="match status" value="1"/>
</dbReference>
<proteinExistence type="inferred from homology"/>
<accession>A0A3E3E6K4</accession>
<dbReference type="SUPFAM" id="SSF56266">
    <property type="entry name" value="DmpA/ArgJ-like"/>
    <property type="match status" value="1"/>
</dbReference>
<dbReference type="Gene3D" id="3.60.70.12">
    <property type="entry name" value="L-amino peptidase D-ALA esterase/amidase"/>
    <property type="match status" value="1"/>
</dbReference>
<name>A0A3E3E6K4_9FIRM</name>
<dbReference type="InterPro" id="IPR005321">
    <property type="entry name" value="Peptidase_S58_DmpA"/>
</dbReference>
<dbReference type="GeneID" id="64197267"/>
<sequence length="322" mass="33927">MKKINITEIKGIQIGQVENQKAGTGCTVIICKDGATAGVDVRGGGPATRETDLLNPINMVQQINAVMLSGGSAFGLDAASGVMQYLEEHNCGFDMKVAHVPIVCGASLFDLTVGDPKIRPDKAMGYQACLNSEKNEPLKEGNYGAGCGASVGKIMGPQYAMKGGLGTAAIQIDNLQVGAIVAVNACGNIVDYKTNEQLAGIYDSEHNSIIPADEVIFQQIEKLRQLPSGNTTIGCIITNAKLDKAQCTKIAGIAHNGYARAIQPVHTMSDGDTIFVLSTNEVEVMPDAIGILATDLMAKAVNRAVKKADSAYGLKSYKELHK</sequence>
<comment type="similarity">
    <text evidence="1">Belongs to the peptidase S58 family.</text>
</comment>
<dbReference type="RefSeq" id="WP_003535233.1">
    <property type="nucleotide sequence ID" value="NZ_CAACVM010000004.1"/>
</dbReference>